<dbReference type="KEGG" id="cate:C2869_10335"/>
<evidence type="ECO:0000256" key="12">
    <source>
        <dbReference type="ARBA" id="ARBA00023136"/>
    </source>
</evidence>
<evidence type="ECO:0000256" key="10">
    <source>
        <dbReference type="ARBA" id="ARBA00022840"/>
    </source>
</evidence>
<evidence type="ECO:0000256" key="15">
    <source>
        <dbReference type="HAMAP-Rule" id="MF_00521"/>
    </source>
</evidence>
<dbReference type="GO" id="GO:0009244">
    <property type="term" value="P:lipopolysaccharide core region biosynthetic process"/>
    <property type="evidence" value="ECO:0007669"/>
    <property type="project" value="UniProtKB-UniRule"/>
</dbReference>
<dbReference type="EC" id="2.7.1.166" evidence="4 15"/>
<organism evidence="16 17">
    <name type="scientific">Saccharobesus litoralis</name>
    <dbReference type="NCBI Taxonomy" id="2172099"/>
    <lineage>
        <taxon>Bacteria</taxon>
        <taxon>Pseudomonadati</taxon>
        <taxon>Pseudomonadota</taxon>
        <taxon>Gammaproteobacteria</taxon>
        <taxon>Alteromonadales</taxon>
        <taxon>Alteromonadaceae</taxon>
        <taxon>Saccharobesus</taxon>
    </lineage>
</organism>
<reference evidence="16 17" key="1">
    <citation type="submission" date="2018-01" db="EMBL/GenBank/DDBJ databases">
        <title>Genome sequence of a Cantenovulum-like bacteria.</title>
        <authorList>
            <person name="Tan W.R."/>
            <person name="Lau N.-S."/>
            <person name="Go F."/>
            <person name="Amirul A.-A.A."/>
        </authorList>
    </citation>
    <scope>NUCLEOTIDE SEQUENCE [LARGE SCALE GENOMIC DNA]</scope>
    <source>
        <strain evidence="16 17">CCB-QB4</strain>
    </source>
</reference>
<dbReference type="NCBIfam" id="NF002475">
    <property type="entry name" value="PRK01723.1"/>
    <property type="match status" value="1"/>
</dbReference>
<gene>
    <name evidence="15" type="primary">kdkA</name>
    <name evidence="16" type="ORF">C2869_10335</name>
</gene>
<comment type="function">
    <text evidence="15">Catalyzes the ATP-dependent phosphorylation of the 3-deoxy-D-manno-octulosonic acid (Kdo) residue in Kdo-lipid IV(A) at the 4-OH position.</text>
</comment>
<keyword evidence="10 15" id="KW-0067">ATP-binding</keyword>
<dbReference type="InterPro" id="IPR011009">
    <property type="entry name" value="Kinase-like_dom_sf"/>
</dbReference>
<keyword evidence="11 15" id="KW-0448">Lipopolysaccharide biosynthesis</keyword>
<dbReference type="GO" id="GO:0016773">
    <property type="term" value="F:phosphotransferase activity, alcohol group as acceptor"/>
    <property type="evidence" value="ECO:0007669"/>
    <property type="project" value="UniProtKB-UniRule"/>
</dbReference>
<evidence type="ECO:0000256" key="11">
    <source>
        <dbReference type="ARBA" id="ARBA00022985"/>
    </source>
</evidence>
<accession>A0A2S0VRG4</accession>
<evidence type="ECO:0000256" key="8">
    <source>
        <dbReference type="ARBA" id="ARBA00022741"/>
    </source>
</evidence>
<evidence type="ECO:0000256" key="14">
    <source>
        <dbReference type="ARBA" id="ARBA00034417"/>
    </source>
</evidence>
<dbReference type="HAMAP" id="MF_00521">
    <property type="entry name" value="KDO_kinase"/>
    <property type="match status" value="1"/>
</dbReference>
<keyword evidence="6 15" id="KW-0997">Cell inner membrane</keyword>
<keyword evidence="12 15" id="KW-0472">Membrane</keyword>
<evidence type="ECO:0000256" key="6">
    <source>
        <dbReference type="ARBA" id="ARBA00022519"/>
    </source>
</evidence>
<evidence type="ECO:0000256" key="4">
    <source>
        <dbReference type="ARBA" id="ARBA00011988"/>
    </source>
</evidence>
<feature type="active site" evidence="15">
    <location>
        <position position="174"/>
    </location>
</feature>
<protein>
    <recommendedName>
        <fullName evidence="13 15">3-deoxy-D-manno-octulosonic acid kinase</fullName>
        <shortName evidence="15">Kdo kinase</shortName>
        <ecNumber evidence="4 15">2.7.1.166</ecNumber>
    </recommendedName>
</protein>
<evidence type="ECO:0000256" key="2">
    <source>
        <dbReference type="ARBA" id="ARBA00004713"/>
    </source>
</evidence>
<keyword evidence="17" id="KW-1185">Reference proteome</keyword>
<comment type="catalytic activity">
    <reaction evidence="14 15">
        <text>an alpha-Kdo-(2-&gt;6)-lipid IVA + ATP = a 4-O-phospho-alpha-Kdo-(2-&gt;6)-lipid IVA + ADP + H(+)</text>
        <dbReference type="Rhea" id="RHEA:74271"/>
        <dbReference type="ChEBI" id="CHEBI:15378"/>
        <dbReference type="ChEBI" id="CHEBI:30616"/>
        <dbReference type="ChEBI" id="CHEBI:176428"/>
        <dbReference type="ChEBI" id="CHEBI:193140"/>
        <dbReference type="ChEBI" id="CHEBI:456216"/>
        <dbReference type="EC" id="2.7.1.166"/>
    </reaction>
</comment>
<dbReference type="Pfam" id="PF06293">
    <property type="entry name" value="Kdo"/>
    <property type="match status" value="1"/>
</dbReference>
<evidence type="ECO:0000313" key="17">
    <source>
        <dbReference type="Proteomes" id="UP000244441"/>
    </source>
</evidence>
<proteinExistence type="inferred from homology"/>
<evidence type="ECO:0000313" key="16">
    <source>
        <dbReference type="EMBL" id="AWB66801.1"/>
    </source>
</evidence>
<comment type="similarity">
    <text evidence="3 15">Belongs to the protein kinase superfamily. KdkA/RfaP family.</text>
</comment>
<dbReference type="GO" id="GO:0005524">
    <property type="term" value="F:ATP binding"/>
    <property type="evidence" value="ECO:0007669"/>
    <property type="project" value="UniProtKB-UniRule"/>
</dbReference>
<evidence type="ECO:0000256" key="1">
    <source>
        <dbReference type="ARBA" id="ARBA00004515"/>
    </source>
</evidence>
<dbReference type="InterPro" id="IPR022826">
    <property type="entry name" value="KDO_kinase"/>
</dbReference>
<comment type="pathway">
    <text evidence="2 15">Bacterial outer membrane biogenesis; LPS core biosynthesis.</text>
</comment>
<dbReference type="Gene3D" id="1.10.510.10">
    <property type="entry name" value="Transferase(Phosphotransferase) domain 1"/>
    <property type="match status" value="1"/>
</dbReference>
<dbReference type="GO" id="GO:0016301">
    <property type="term" value="F:kinase activity"/>
    <property type="evidence" value="ECO:0007669"/>
    <property type="project" value="UniProtKB-KW"/>
</dbReference>
<dbReference type="EMBL" id="CP026604">
    <property type="protein sequence ID" value="AWB66801.1"/>
    <property type="molecule type" value="Genomic_DNA"/>
</dbReference>
<sequence>MESTVPLIQTFANQETIITSEHYPASFEISSDSFTPEYWQKNNKVIGQSIGRNTTYFFQQGSDKYVLRHYYRGGLPGKIFNDTYVYAGLKRTRMYKEFCLLEQLQQLDLPAPKMIGARILRDKHLYRGDLIMQQIPDAEDLYHLLQHTELEKADWHRIGRTLADFHKAGIFHADLNIHNVMMDMRGKVWVIDFDRGRQTQPKFSWQHSNMLRLKRSFDKEKAKHPNMFYKEDNWRTLSKAYQKRFL</sequence>
<dbReference type="AlphaFoldDB" id="A0A2S0VRG4"/>
<keyword evidence="8 15" id="KW-0547">Nucleotide-binding</keyword>
<dbReference type="Proteomes" id="UP000244441">
    <property type="component" value="Chromosome"/>
</dbReference>
<keyword evidence="5 15" id="KW-1003">Cell membrane</keyword>
<evidence type="ECO:0000256" key="5">
    <source>
        <dbReference type="ARBA" id="ARBA00022475"/>
    </source>
</evidence>
<keyword evidence="7 15" id="KW-0808">Transferase</keyword>
<evidence type="ECO:0000256" key="9">
    <source>
        <dbReference type="ARBA" id="ARBA00022777"/>
    </source>
</evidence>
<name>A0A2S0VRG4_9ALTE</name>
<evidence type="ECO:0000256" key="7">
    <source>
        <dbReference type="ARBA" id="ARBA00022679"/>
    </source>
</evidence>
<dbReference type="UniPathway" id="UPA00958"/>
<comment type="subcellular location">
    <subcellularLocation>
        <location evidence="1 15">Cell inner membrane</location>
        <topology evidence="1 15">Peripheral membrane protein</topology>
        <orientation evidence="1 15">Cytoplasmic side</orientation>
    </subcellularLocation>
</comment>
<dbReference type="SUPFAM" id="SSF56112">
    <property type="entry name" value="Protein kinase-like (PK-like)"/>
    <property type="match status" value="1"/>
</dbReference>
<dbReference type="GO" id="GO:0005886">
    <property type="term" value="C:plasma membrane"/>
    <property type="evidence" value="ECO:0007669"/>
    <property type="project" value="UniProtKB-SubCell"/>
</dbReference>
<evidence type="ECO:0000256" key="13">
    <source>
        <dbReference type="ARBA" id="ARBA00029511"/>
    </source>
</evidence>
<evidence type="ECO:0000256" key="3">
    <source>
        <dbReference type="ARBA" id="ARBA00010327"/>
    </source>
</evidence>
<keyword evidence="9 15" id="KW-0418">Kinase</keyword>